<accession>S7VBC0</accession>
<sequence length="39" mass="4915">MKPERFYLDRNQLIKEVYGFKVLSIRNIEVKSRYLLKYY</sequence>
<dbReference type="EMBL" id="ATNM01000139">
    <property type="protein sequence ID" value="EPR66857.1"/>
    <property type="molecule type" value="Genomic_DNA"/>
</dbReference>
<comment type="caution">
    <text evidence="1">The sequence shown here is derived from an EMBL/GenBank/DDBJ whole genome shotgun (WGS) entry which is preliminary data.</text>
</comment>
<name>S7VBC0_9BACT</name>
<protein>
    <submittedName>
        <fullName evidence="1">Uncharacterized protein</fullName>
    </submittedName>
</protein>
<organism evidence="1 2">
    <name type="scientific">Cyclobacterium qasimii M12-11B</name>
    <dbReference type="NCBI Taxonomy" id="641524"/>
    <lineage>
        <taxon>Bacteria</taxon>
        <taxon>Pseudomonadati</taxon>
        <taxon>Bacteroidota</taxon>
        <taxon>Cytophagia</taxon>
        <taxon>Cytophagales</taxon>
        <taxon>Cyclobacteriaceae</taxon>
        <taxon>Cyclobacterium</taxon>
    </lineage>
</organism>
<dbReference type="STRING" id="641524.ADICYQ_4118"/>
<evidence type="ECO:0000313" key="1">
    <source>
        <dbReference type="EMBL" id="EPR66857.1"/>
    </source>
</evidence>
<reference evidence="1 2" key="1">
    <citation type="journal article" date="2013" name="Genome Announc.">
        <title>Draft Genome Sequence of Cyclobacterium qasimii Strain M12-11BT, Isolated from Arctic Marine Sediment.</title>
        <authorList>
            <person name="Shivaji S."/>
            <person name="Ara S."/>
            <person name="Singh A."/>
            <person name="Kumar Pinnaka A."/>
        </authorList>
    </citation>
    <scope>NUCLEOTIDE SEQUENCE [LARGE SCALE GENOMIC DNA]</scope>
    <source>
        <strain evidence="1 2">M12-11B</strain>
    </source>
</reference>
<dbReference type="Proteomes" id="UP000014974">
    <property type="component" value="Unassembled WGS sequence"/>
</dbReference>
<proteinExistence type="predicted"/>
<gene>
    <name evidence="1" type="ORF">ADICYQ_4118</name>
</gene>
<evidence type="ECO:0000313" key="2">
    <source>
        <dbReference type="Proteomes" id="UP000014974"/>
    </source>
</evidence>
<dbReference type="AlphaFoldDB" id="S7VBC0"/>